<sequence>MWVHVPAGMRSTPRKRGMGAMIVTEITRKIDATVFRLARIPTVKRQLVTAVEADVFIPEMYRTHIAKGDPRWVAPGVFRTKVYWVDNKKSRVLGQFLESGAFELDLREAE</sequence>
<organism evidence="1 2">
    <name type="scientific">Burkholderia ubonensis</name>
    <dbReference type="NCBI Taxonomy" id="101571"/>
    <lineage>
        <taxon>Bacteria</taxon>
        <taxon>Pseudomonadati</taxon>
        <taxon>Pseudomonadota</taxon>
        <taxon>Betaproteobacteria</taxon>
        <taxon>Burkholderiales</taxon>
        <taxon>Burkholderiaceae</taxon>
        <taxon>Burkholderia</taxon>
        <taxon>Burkholderia cepacia complex</taxon>
    </lineage>
</organism>
<evidence type="ECO:0000313" key="1">
    <source>
        <dbReference type="EMBL" id="KVT40580.1"/>
    </source>
</evidence>
<reference evidence="1 2" key="1">
    <citation type="submission" date="2015-11" db="EMBL/GenBank/DDBJ databases">
        <title>Expanding the genomic diversity of Burkholderia species for the development of highly accurate diagnostics.</title>
        <authorList>
            <person name="Sahl J."/>
            <person name="Keim P."/>
            <person name="Wagner D."/>
        </authorList>
    </citation>
    <scope>NUCLEOTIDE SEQUENCE [LARGE SCALE GENOMIC DNA]</scope>
    <source>
        <strain evidence="1 2">MSMB1137WGS</strain>
    </source>
</reference>
<evidence type="ECO:0000313" key="2">
    <source>
        <dbReference type="Proteomes" id="UP000056732"/>
    </source>
</evidence>
<dbReference type="AlphaFoldDB" id="A0AAW3N5W6"/>
<dbReference type="Proteomes" id="UP000056732">
    <property type="component" value="Unassembled WGS sequence"/>
</dbReference>
<name>A0AAW3N5W6_9BURK</name>
<proteinExistence type="predicted"/>
<comment type="caution">
    <text evidence="1">The sequence shown here is derived from an EMBL/GenBank/DDBJ whole genome shotgun (WGS) entry which is preliminary data.</text>
</comment>
<protein>
    <submittedName>
        <fullName evidence="1">Uncharacterized protein</fullName>
    </submittedName>
</protein>
<gene>
    <name evidence="1" type="ORF">WK53_20695</name>
</gene>
<dbReference type="EMBL" id="LPDO01000154">
    <property type="protein sequence ID" value="KVT40580.1"/>
    <property type="molecule type" value="Genomic_DNA"/>
</dbReference>
<accession>A0AAW3N5W6</accession>